<organism evidence="2 3">
    <name type="scientific">Actinokineospora soli</name>
    <dbReference type="NCBI Taxonomy" id="1048753"/>
    <lineage>
        <taxon>Bacteria</taxon>
        <taxon>Bacillati</taxon>
        <taxon>Actinomycetota</taxon>
        <taxon>Actinomycetes</taxon>
        <taxon>Pseudonocardiales</taxon>
        <taxon>Pseudonocardiaceae</taxon>
        <taxon>Actinokineospora</taxon>
    </lineage>
</organism>
<dbReference type="Proteomes" id="UP001596512">
    <property type="component" value="Unassembled WGS sequence"/>
</dbReference>
<gene>
    <name evidence="2" type="ORF">ACFQV2_30770</name>
</gene>
<accession>A0ABW2TV10</accession>
<keyword evidence="1" id="KW-0812">Transmembrane</keyword>
<proteinExistence type="predicted"/>
<name>A0ABW2TV10_9PSEU</name>
<comment type="caution">
    <text evidence="2">The sequence shown here is derived from an EMBL/GenBank/DDBJ whole genome shotgun (WGS) entry which is preliminary data.</text>
</comment>
<feature type="transmembrane region" description="Helical" evidence="1">
    <location>
        <begin position="6"/>
        <end position="27"/>
    </location>
</feature>
<keyword evidence="1" id="KW-1133">Transmembrane helix</keyword>
<protein>
    <submittedName>
        <fullName evidence="2">Uncharacterized protein</fullName>
    </submittedName>
</protein>
<keyword evidence="3" id="KW-1185">Reference proteome</keyword>
<keyword evidence="1" id="KW-0472">Membrane</keyword>
<sequence>MDVPGPYLTLIALLVVGLLGLVLRWSFAGERRDYGMLREVAKVPSQRAAAVVTSRLRAEGIRVTTVRSPDGESLRIMVFPADERRAIDALLEE</sequence>
<evidence type="ECO:0000313" key="2">
    <source>
        <dbReference type="EMBL" id="MFC7617156.1"/>
    </source>
</evidence>
<evidence type="ECO:0000256" key="1">
    <source>
        <dbReference type="SAM" id="Phobius"/>
    </source>
</evidence>
<dbReference type="EMBL" id="JBHTEY010000004">
    <property type="protein sequence ID" value="MFC7617156.1"/>
    <property type="molecule type" value="Genomic_DNA"/>
</dbReference>
<reference evidence="3" key="1">
    <citation type="journal article" date="2019" name="Int. J. Syst. Evol. Microbiol.">
        <title>The Global Catalogue of Microorganisms (GCM) 10K type strain sequencing project: providing services to taxonomists for standard genome sequencing and annotation.</title>
        <authorList>
            <consortium name="The Broad Institute Genomics Platform"/>
            <consortium name="The Broad Institute Genome Sequencing Center for Infectious Disease"/>
            <person name="Wu L."/>
            <person name="Ma J."/>
        </authorList>
    </citation>
    <scope>NUCLEOTIDE SEQUENCE [LARGE SCALE GENOMIC DNA]</scope>
    <source>
        <strain evidence="3">JCM 17695</strain>
    </source>
</reference>
<evidence type="ECO:0000313" key="3">
    <source>
        <dbReference type="Proteomes" id="UP001596512"/>
    </source>
</evidence>